<evidence type="ECO:0000256" key="1">
    <source>
        <dbReference type="ARBA" id="ARBA00010343"/>
    </source>
</evidence>
<dbReference type="PRINTS" id="PR00622">
    <property type="entry name" value="HISTONEH3"/>
</dbReference>
<dbReference type="Pfam" id="PF00125">
    <property type="entry name" value="Histone"/>
    <property type="match status" value="1"/>
</dbReference>
<feature type="compositionally biased region" description="Basic residues" evidence="2">
    <location>
        <begin position="116"/>
        <end position="128"/>
    </location>
</feature>
<dbReference type="InterPro" id="IPR009072">
    <property type="entry name" value="Histone-fold"/>
</dbReference>
<keyword evidence="5" id="KW-1185">Reference proteome</keyword>
<feature type="domain" description="Core Histone H2A/H2B/H3" evidence="3">
    <location>
        <begin position="260"/>
        <end position="341"/>
    </location>
</feature>
<sequence>MPPRITKKSKTKKQKSAIPHDLEFMLGEEISSPLDSPVSPTEAEYSLITAPPRDVLANLRLVGLAGNDTSSATGSTSSSSSDQRDQLVTSINNYSRQYMTRFVPEVIPEEPEPRTARAKPKSKQKTTQKKAERPIDHFDDVSGSLSDESTINAGDRPSYVENNPGNRGRSSDNETRSNRDDTNGYPSPQNNNYLAPDMTYSSTQSVVPSNTSGNASKSSKTKKSTGSVRRKSSPPKKNTSAGPKTQTRQTIGNDRDVKLLQNIARLQASTECLIPKLPFARLIRETMQMYCGRDLRITPECLQCLQEAAEIYAVQVMEDAYRCTLHRDRITLTAKDMKLALLLRNDSVMMNM</sequence>
<reference evidence="4" key="2">
    <citation type="submission" date="2025-05" db="UniProtKB">
        <authorList>
            <consortium name="EnsemblMetazoa"/>
        </authorList>
    </citation>
    <scope>IDENTIFICATION</scope>
    <source>
        <strain evidence="4">Foshan</strain>
    </source>
</reference>
<evidence type="ECO:0000259" key="3">
    <source>
        <dbReference type="Pfam" id="PF00125"/>
    </source>
</evidence>
<feature type="compositionally biased region" description="Polar residues" evidence="2">
    <location>
        <begin position="143"/>
        <end position="152"/>
    </location>
</feature>
<dbReference type="EnsemblMetazoa" id="AALFPA23_009069.R12440">
    <property type="protein sequence ID" value="AALFPA23_009069.P12440"/>
    <property type="gene ID" value="AALFPA23_009069"/>
</dbReference>
<dbReference type="GeneID" id="115261798"/>
<dbReference type="Gene3D" id="1.10.20.10">
    <property type="entry name" value="Histone, subunit A"/>
    <property type="match status" value="1"/>
</dbReference>
<dbReference type="CDD" id="cd22911">
    <property type="entry name" value="HFD_H3"/>
    <property type="match status" value="1"/>
</dbReference>
<feature type="compositionally biased region" description="Polar residues" evidence="2">
    <location>
        <begin position="184"/>
        <end position="208"/>
    </location>
</feature>
<comment type="similarity">
    <text evidence="1">Belongs to the histone H3 family.</text>
</comment>
<feature type="compositionally biased region" description="Basic and acidic residues" evidence="2">
    <location>
        <begin position="129"/>
        <end position="140"/>
    </location>
</feature>
<organism evidence="4 5">
    <name type="scientific">Aedes albopictus</name>
    <name type="common">Asian tiger mosquito</name>
    <name type="synonym">Stegomyia albopicta</name>
    <dbReference type="NCBI Taxonomy" id="7160"/>
    <lineage>
        <taxon>Eukaryota</taxon>
        <taxon>Metazoa</taxon>
        <taxon>Ecdysozoa</taxon>
        <taxon>Arthropoda</taxon>
        <taxon>Hexapoda</taxon>
        <taxon>Insecta</taxon>
        <taxon>Pterygota</taxon>
        <taxon>Neoptera</taxon>
        <taxon>Endopterygota</taxon>
        <taxon>Diptera</taxon>
        <taxon>Nematocera</taxon>
        <taxon>Culicoidea</taxon>
        <taxon>Culicidae</taxon>
        <taxon>Culicinae</taxon>
        <taxon>Aedini</taxon>
        <taxon>Aedes</taxon>
        <taxon>Stegomyia</taxon>
    </lineage>
</organism>
<dbReference type="SUPFAM" id="SSF47113">
    <property type="entry name" value="Histone-fold"/>
    <property type="match status" value="1"/>
</dbReference>
<accession>A0ABM1YH28</accession>
<feature type="compositionally biased region" description="Low complexity" evidence="2">
    <location>
        <begin position="209"/>
        <end position="218"/>
    </location>
</feature>
<feature type="compositionally biased region" description="Low complexity" evidence="2">
    <location>
        <begin position="69"/>
        <end position="81"/>
    </location>
</feature>
<feature type="compositionally biased region" description="Basic residues" evidence="2">
    <location>
        <begin position="219"/>
        <end position="234"/>
    </location>
</feature>
<dbReference type="PANTHER" id="PTHR45810:SF1">
    <property type="entry name" value="HISTONE H3-LIKE CENTROMERIC PROTEIN A"/>
    <property type="match status" value="1"/>
</dbReference>
<feature type="region of interest" description="Disordered" evidence="2">
    <location>
        <begin position="1"/>
        <end position="42"/>
    </location>
</feature>
<dbReference type="InterPro" id="IPR000164">
    <property type="entry name" value="Histone_H3/CENP-A"/>
</dbReference>
<feature type="compositionally biased region" description="Basic and acidic residues" evidence="2">
    <location>
        <begin position="169"/>
        <end position="182"/>
    </location>
</feature>
<proteinExistence type="inferred from homology"/>
<dbReference type="Proteomes" id="UP000069940">
    <property type="component" value="Unassembled WGS sequence"/>
</dbReference>
<reference evidence="5" key="1">
    <citation type="journal article" date="2015" name="Proc. Natl. Acad. Sci. U.S.A.">
        <title>Genome sequence of the Asian Tiger mosquito, Aedes albopictus, reveals insights into its biology, genetics, and evolution.</title>
        <authorList>
            <person name="Chen X.G."/>
            <person name="Jiang X."/>
            <person name="Gu J."/>
            <person name="Xu M."/>
            <person name="Wu Y."/>
            <person name="Deng Y."/>
            <person name="Zhang C."/>
            <person name="Bonizzoni M."/>
            <person name="Dermauw W."/>
            <person name="Vontas J."/>
            <person name="Armbruster P."/>
            <person name="Huang X."/>
            <person name="Yang Y."/>
            <person name="Zhang H."/>
            <person name="He W."/>
            <person name="Peng H."/>
            <person name="Liu Y."/>
            <person name="Wu K."/>
            <person name="Chen J."/>
            <person name="Lirakis M."/>
            <person name="Topalis P."/>
            <person name="Van Leeuwen T."/>
            <person name="Hall A.B."/>
            <person name="Jiang X."/>
            <person name="Thorpe C."/>
            <person name="Mueller R.L."/>
            <person name="Sun C."/>
            <person name="Waterhouse R.M."/>
            <person name="Yan G."/>
            <person name="Tu Z.J."/>
            <person name="Fang X."/>
            <person name="James A.A."/>
        </authorList>
    </citation>
    <scope>NUCLEOTIDE SEQUENCE [LARGE SCALE GENOMIC DNA]</scope>
    <source>
        <strain evidence="5">Foshan</strain>
    </source>
</reference>
<evidence type="ECO:0000256" key="2">
    <source>
        <dbReference type="SAM" id="MobiDB-lite"/>
    </source>
</evidence>
<feature type="compositionally biased region" description="Basic residues" evidence="2">
    <location>
        <begin position="1"/>
        <end position="15"/>
    </location>
</feature>
<evidence type="ECO:0000313" key="5">
    <source>
        <dbReference type="Proteomes" id="UP000069940"/>
    </source>
</evidence>
<dbReference type="RefSeq" id="XP_062713492.1">
    <property type="nucleotide sequence ID" value="XM_062857508.1"/>
</dbReference>
<name>A0ABM1YH28_AEDAL</name>
<dbReference type="PANTHER" id="PTHR45810">
    <property type="entry name" value="HISTONE H3.2"/>
    <property type="match status" value="1"/>
</dbReference>
<evidence type="ECO:0000313" key="4">
    <source>
        <dbReference type="EnsemblMetazoa" id="AALFPA23_009069.P12440"/>
    </source>
</evidence>
<feature type="compositionally biased region" description="Polar residues" evidence="2">
    <location>
        <begin position="235"/>
        <end position="252"/>
    </location>
</feature>
<feature type="region of interest" description="Disordered" evidence="2">
    <location>
        <begin position="66"/>
        <end position="253"/>
    </location>
</feature>
<feature type="compositionally biased region" description="Polar residues" evidence="2">
    <location>
        <begin position="86"/>
        <end position="98"/>
    </location>
</feature>
<dbReference type="InterPro" id="IPR007125">
    <property type="entry name" value="H2A/H2B/H3"/>
</dbReference>
<protein>
    <recommendedName>
        <fullName evidence="3">Core Histone H2A/H2B/H3 domain-containing protein</fullName>
    </recommendedName>
</protein>
<dbReference type="SMART" id="SM00428">
    <property type="entry name" value="H3"/>
    <property type="match status" value="1"/>
</dbReference>